<sequence length="212" mass="24543">MFSPEVRDAIVTSLAAMSLWEVAAVILALAYLILAMRENILCWYAAFASTAIYLFLFWDVSLLMESALQVFYLLIAVYGWWQWRSRSGQKASLHIHRWSLHRHLYTFAGIGLLTLMFGFVLDKYTSAALPYLDSFTTWGAVVTTYMVTRKVLENWLYWIVIDGAAIYLYIDRELYLTALLFALYVVLVIIGFFQWLPLYRQQNPSMEPSATV</sequence>
<dbReference type="InterPro" id="IPR006419">
    <property type="entry name" value="NMN_transpt_PnuC"/>
</dbReference>
<evidence type="ECO:0000256" key="10">
    <source>
        <dbReference type="SAM" id="Phobius"/>
    </source>
</evidence>
<evidence type="ECO:0000256" key="1">
    <source>
        <dbReference type="ARBA" id="ARBA00002672"/>
    </source>
</evidence>
<comment type="subcellular location">
    <subcellularLocation>
        <location evidence="2">Cell membrane</location>
        <topology evidence="2">Multi-pass membrane protein</topology>
    </subcellularLocation>
</comment>
<keyword evidence="8 10" id="KW-1133">Transmembrane helix</keyword>
<evidence type="ECO:0000256" key="7">
    <source>
        <dbReference type="ARBA" id="ARBA00022692"/>
    </source>
</evidence>
<keyword evidence="7 10" id="KW-0812">Transmembrane</keyword>
<feature type="transmembrane region" description="Helical" evidence="10">
    <location>
        <begin position="12"/>
        <end position="34"/>
    </location>
</feature>
<dbReference type="RefSeq" id="WP_230435250.1">
    <property type="nucleotide sequence ID" value="NZ_CP087715.1"/>
</dbReference>
<dbReference type="NCBIfam" id="TIGR01528">
    <property type="entry name" value="NMN_trans_PnuC"/>
    <property type="match status" value="1"/>
</dbReference>
<evidence type="ECO:0000256" key="5">
    <source>
        <dbReference type="ARBA" id="ARBA00022448"/>
    </source>
</evidence>
<protein>
    <recommendedName>
        <fullName evidence="4">Nicotinamide riboside transporter PnuC</fullName>
    </recommendedName>
</protein>
<evidence type="ECO:0000256" key="2">
    <source>
        <dbReference type="ARBA" id="ARBA00004651"/>
    </source>
</evidence>
<dbReference type="PANTHER" id="PTHR36122">
    <property type="entry name" value="NICOTINAMIDE RIBOSIDE TRANSPORTER PNUC"/>
    <property type="match status" value="1"/>
</dbReference>
<evidence type="ECO:0000256" key="9">
    <source>
        <dbReference type="ARBA" id="ARBA00023136"/>
    </source>
</evidence>
<dbReference type="Pfam" id="PF04973">
    <property type="entry name" value="NMN_transporter"/>
    <property type="match status" value="1"/>
</dbReference>
<accession>A0ABW3UBP8</accession>
<evidence type="ECO:0000313" key="11">
    <source>
        <dbReference type="EMBL" id="MFD1218292.1"/>
    </source>
</evidence>
<comment type="similarity">
    <text evidence="3">Belongs to the nicotinamide ribonucleoside (NR) uptake permease (TC 4.B.1) family.</text>
</comment>
<evidence type="ECO:0000313" key="12">
    <source>
        <dbReference type="Proteomes" id="UP001597264"/>
    </source>
</evidence>
<evidence type="ECO:0000256" key="3">
    <source>
        <dbReference type="ARBA" id="ARBA00006669"/>
    </source>
</evidence>
<keyword evidence="6" id="KW-1003">Cell membrane</keyword>
<evidence type="ECO:0000256" key="8">
    <source>
        <dbReference type="ARBA" id="ARBA00022989"/>
    </source>
</evidence>
<keyword evidence="5" id="KW-0813">Transport</keyword>
<feature type="transmembrane region" description="Helical" evidence="10">
    <location>
        <begin position="66"/>
        <end position="83"/>
    </location>
</feature>
<comment type="function">
    <text evidence="1">Required for nicotinamide riboside transport across the inner membrane.</text>
</comment>
<dbReference type="Proteomes" id="UP001597264">
    <property type="component" value="Unassembled WGS sequence"/>
</dbReference>
<name>A0ABW3UBP8_9GAMM</name>
<dbReference type="PANTHER" id="PTHR36122:SF2">
    <property type="entry name" value="NICOTINAMIDE RIBOSIDE TRANSPORTER PNUC"/>
    <property type="match status" value="1"/>
</dbReference>
<feature type="transmembrane region" description="Helical" evidence="10">
    <location>
        <begin position="176"/>
        <end position="196"/>
    </location>
</feature>
<proteinExistence type="inferred from homology"/>
<keyword evidence="12" id="KW-1185">Reference proteome</keyword>
<dbReference type="EMBL" id="JBHTLR010000034">
    <property type="protein sequence ID" value="MFD1218292.1"/>
    <property type="molecule type" value="Genomic_DNA"/>
</dbReference>
<reference evidence="12" key="1">
    <citation type="journal article" date="2019" name="Int. J. Syst. Evol. Microbiol.">
        <title>The Global Catalogue of Microorganisms (GCM) 10K type strain sequencing project: providing services to taxonomists for standard genome sequencing and annotation.</title>
        <authorList>
            <consortium name="The Broad Institute Genomics Platform"/>
            <consortium name="The Broad Institute Genome Sequencing Center for Infectious Disease"/>
            <person name="Wu L."/>
            <person name="Ma J."/>
        </authorList>
    </citation>
    <scope>NUCLEOTIDE SEQUENCE [LARGE SCALE GENOMIC DNA]</scope>
    <source>
        <strain evidence="12">CCUG 54356</strain>
    </source>
</reference>
<keyword evidence="9 10" id="KW-0472">Membrane</keyword>
<evidence type="ECO:0000256" key="4">
    <source>
        <dbReference type="ARBA" id="ARBA00017522"/>
    </source>
</evidence>
<gene>
    <name evidence="11" type="primary">pnuC</name>
    <name evidence="11" type="ORF">ACFQ2X_16945</name>
</gene>
<feature type="transmembrane region" description="Helical" evidence="10">
    <location>
        <begin position="41"/>
        <end position="60"/>
    </location>
</feature>
<comment type="caution">
    <text evidence="11">The sequence shown here is derived from an EMBL/GenBank/DDBJ whole genome shotgun (WGS) entry which is preliminary data.</text>
</comment>
<evidence type="ECO:0000256" key="6">
    <source>
        <dbReference type="ARBA" id="ARBA00022475"/>
    </source>
</evidence>
<organism evidence="11 12">
    <name type="scientific">Microbulbifer celer</name>
    <dbReference type="NCBI Taxonomy" id="435905"/>
    <lineage>
        <taxon>Bacteria</taxon>
        <taxon>Pseudomonadati</taxon>
        <taxon>Pseudomonadota</taxon>
        <taxon>Gammaproteobacteria</taxon>
        <taxon>Cellvibrionales</taxon>
        <taxon>Microbulbiferaceae</taxon>
        <taxon>Microbulbifer</taxon>
    </lineage>
</organism>
<feature type="transmembrane region" description="Helical" evidence="10">
    <location>
        <begin position="104"/>
        <end position="121"/>
    </location>
</feature>